<proteinExistence type="predicted"/>
<reference evidence="2" key="1">
    <citation type="submission" date="2023-04" db="EMBL/GenBank/DDBJ databases">
        <title>Black Yeasts Isolated from many extreme environments.</title>
        <authorList>
            <person name="Coleine C."/>
            <person name="Stajich J.E."/>
            <person name="Selbmann L."/>
        </authorList>
    </citation>
    <scope>NUCLEOTIDE SEQUENCE</scope>
    <source>
        <strain evidence="2">CCFEE 5312</strain>
    </source>
</reference>
<accession>A0AAJ0DRQ2</accession>
<comment type="caution">
    <text evidence="2">The sequence shown here is derived from an EMBL/GenBank/DDBJ whole genome shotgun (WGS) entry which is preliminary data.</text>
</comment>
<sequence length="130" mass="15244">MCPTEKIPTVDCFHRIRQALEQHQETSKEGQDILSFDRDLRSNDDVVEDVNVFTNNIDPETFYRDLLNQGRVLVDFELPSDYEDLFLIPELSRRDERPSGLPGDCQVSDGDEEDQRQQSCRDLMQEWMSM</sequence>
<feature type="region of interest" description="Disordered" evidence="1">
    <location>
        <begin position="93"/>
        <end position="119"/>
    </location>
</feature>
<protein>
    <submittedName>
        <fullName evidence="2">Uncharacterized protein</fullName>
    </submittedName>
</protein>
<dbReference type="Proteomes" id="UP001271007">
    <property type="component" value="Unassembled WGS sequence"/>
</dbReference>
<name>A0AAJ0DRQ2_9PEZI</name>
<gene>
    <name evidence="2" type="ORF">LTR09_004114</name>
</gene>
<keyword evidence="3" id="KW-1185">Reference proteome</keyword>
<evidence type="ECO:0000313" key="3">
    <source>
        <dbReference type="Proteomes" id="UP001271007"/>
    </source>
</evidence>
<organism evidence="2 3">
    <name type="scientific">Extremus antarcticus</name>
    <dbReference type="NCBI Taxonomy" id="702011"/>
    <lineage>
        <taxon>Eukaryota</taxon>
        <taxon>Fungi</taxon>
        <taxon>Dikarya</taxon>
        <taxon>Ascomycota</taxon>
        <taxon>Pezizomycotina</taxon>
        <taxon>Dothideomycetes</taxon>
        <taxon>Dothideomycetidae</taxon>
        <taxon>Mycosphaerellales</taxon>
        <taxon>Extremaceae</taxon>
        <taxon>Extremus</taxon>
    </lineage>
</organism>
<dbReference type="EMBL" id="JAWDJX010000010">
    <property type="protein sequence ID" value="KAK3054954.1"/>
    <property type="molecule type" value="Genomic_DNA"/>
</dbReference>
<evidence type="ECO:0000313" key="2">
    <source>
        <dbReference type="EMBL" id="KAK3054954.1"/>
    </source>
</evidence>
<evidence type="ECO:0000256" key="1">
    <source>
        <dbReference type="SAM" id="MobiDB-lite"/>
    </source>
</evidence>
<dbReference type="AlphaFoldDB" id="A0AAJ0DRQ2"/>